<dbReference type="InterPro" id="IPR004701">
    <property type="entry name" value="PTS_EIIA_man-typ"/>
</dbReference>
<evidence type="ECO:0000256" key="5">
    <source>
        <dbReference type="ARBA" id="ARBA00046577"/>
    </source>
</evidence>
<dbReference type="PANTHER" id="PTHR38594">
    <property type="entry name" value="PEP-DEPENDENT DIHYDROXYACETONE KINASE, PHOSPHORYL DONOR SUBUNIT DHAM"/>
    <property type="match status" value="1"/>
</dbReference>
<keyword evidence="7" id="KW-0418">Kinase</keyword>
<dbReference type="InterPro" id="IPR012844">
    <property type="entry name" value="DhaM_N"/>
</dbReference>
<evidence type="ECO:0000256" key="3">
    <source>
        <dbReference type="ARBA" id="ARBA00012095"/>
    </source>
</evidence>
<name>A0A117L0V4_9EURY</name>
<evidence type="ECO:0000256" key="1">
    <source>
        <dbReference type="ARBA" id="ARBA00001113"/>
    </source>
</evidence>
<protein>
    <recommendedName>
        <fullName evidence="3">phosphoenolpyruvate--glycerone phosphotransferase</fullName>
        <ecNumber evidence="3">2.7.1.121</ecNumber>
    </recommendedName>
</protein>
<dbReference type="GO" id="GO:0019563">
    <property type="term" value="P:glycerol catabolic process"/>
    <property type="evidence" value="ECO:0007669"/>
    <property type="project" value="InterPro"/>
</dbReference>
<evidence type="ECO:0000259" key="6">
    <source>
        <dbReference type="PROSITE" id="PS51096"/>
    </source>
</evidence>
<evidence type="ECO:0000313" key="7">
    <source>
        <dbReference type="EMBL" id="KUK16961.1"/>
    </source>
</evidence>
<dbReference type="Proteomes" id="UP000053911">
    <property type="component" value="Unassembled WGS sequence"/>
</dbReference>
<dbReference type="InterPro" id="IPR036662">
    <property type="entry name" value="PTS_EIIA_man-typ_sf"/>
</dbReference>
<organism evidence="7 8">
    <name type="scientific">Thermococcus sibiricus</name>
    <dbReference type="NCBI Taxonomy" id="172049"/>
    <lineage>
        <taxon>Archaea</taxon>
        <taxon>Methanobacteriati</taxon>
        <taxon>Methanobacteriota</taxon>
        <taxon>Thermococci</taxon>
        <taxon>Thermococcales</taxon>
        <taxon>Thermococcaceae</taxon>
        <taxon>Thermococcus</taxon>
    </lineage>
</organism>
<reference evidence="8" key="1">
    <citation type="journal article" date="2015" name="MBio">
        <title>Genome-Resolved Metagenomic Analysis Reveals Roles for Candidate Phyla and Other Microbial Community Members in Biogeochemical Transformations in Oil Reservoirs.</title>
        <authorList>
            <person name="Hu P."/>
            <person name="Tom L."/>
            <person name="Singh A."/>
            <person name="Thomas B.C."/>
            <person name="Baker B.J."/>
            <person name="Piceno Y.M."/>
            <person name="Andersen G.L."/>
            <person name="Banfield J.F."/>
        </authorList>
    </citation>
    <scope>NUCLEOTIDE SEQUENCE [LARGE SCALE GENOMIC DNA]</scope>
</reference>
<comment type="subunit">
    <text evidence="5">Homodimer. The dihydroxyacetone kinase complex is composed of a homodimer of DhaM, a homodimer of DhaK and the subunit DhaL.</text>
</comment>
<dbReference type="PROSITE" id="PS51096">
    <property type="entry name" value="PTS_EIIA_TYPE_4"/>
    <property type="match status" value="1"/>
</dbReference>
<comment type="function">
    <text evidence="2">Component of the dihydroxyacetone kinase complex, which is responsible for the phosphoenolpyruvate (PEP)-dependent phosphorylation of dihydroxyacetone. DhaM serves as the phosphoryl donor. Is phosphorylated by phosphoenolpyruvate in an EI- and HPr-dependent reaction, and a phosphorelay system on histidine residues finally leads to phosphoryl transfer to DhaL and dihydroxyacetone.</text>
</comment>
<dbReference type="RefSeq" id="WP_042701051.1">
    <property type="nucleotide sequence ID" value="NZ_LGFD01000044.1"/>
</dbReference>
<accession>A0A117L0V4</accession>
<keyword evidence="4" id="KW-0808">Transferase</keyword>
<dbReference type="NCBIfam" id="TIGR02364">
    <property type="entry name" value="dha_pts"/>
    <property type="match status" value="1"/>
</dbReference>
<dbReference type="PANTHER" id="PTHR38594:SF1">
    <property type="entry name" value="PEP-DEPENDENT DIHYDROXYACETONE KINASE, PHOSPHORYL DONOR SUBUNIT DHAM"/>
    <property type="match status" value="1"/>
</dbReference>
<dbReference type="EC" id="2.7.1.121" evidence="3"/>
<dbReference type="EMBL" id="LGFD01000044">
    <property type="protein sequence ID" value="KUK16961.1"/>
    <property type="molecule type" value="Genomic_DNA"/>
</dbReference>
<dbReference type="GO" id="GO:0009401">
    <property type="term" value="P:phosphoenolpyruvate-dependent sugar phosphotransferase system"/>
    <property type="evidence" value="ECO:0007669"/>
    <property type="project" value="InterPro"/>
</dbReference>
<dbReference type="InterPro" id="IPR039643">
    <property type="entry name" value="DhaM"/>
</dbReference>
<proteinExistence type="predicted"/>
<feature type="domain" description="PTS EIIA type-4" evidence="6">
    <location>
        <begin position="1"/>
        <end position="129"/>
    </location>
</feature>
<comment type="catalytic activity">
    <reaction evidence="1">
        <text>dihydroxyacetone + phosphoenolpyruvate = dihydroxyacetone phosphate + pyruvate</text>
        <dbReference type="Rhea" id="RHEA:18381"/>
        <dbReference type="ChEBI" id="CHEBI:15361"/>
        <dbReference type="ChEBI" id="CHEBI:16016"/>
        <dbReference type="ChEBI" id="CHEBI:57642"/>
        <dbReference type="ChEBI" id="CHEBI:58702"/>
        <dbReference type="EC" id="2.7.1.121"/>
    </reaction>
</comment>
<comment type="caution">
    <text evidence="7">The sequence shown here is derived from an EMBL/GenBank/DDBJ whole genome shotgun (WGS) entry which is preliminary data.</text>
</comment>
<evidence type="ECO:0000256" key="2">
    <source>
        <dbReference type="ARBA" id="ARBA00002788"/>
    </source>
</evidence>
<gene>
    <name evidence="7" type="ORF">XD54_1741</name>
</gene>
<dbReference type="AlphaFoldDB" id="A0A117L0V4"/>
<dbReference type="PATRIC" id="fig|172049.5.peg.1606"/>
<evidence type="ECO:0000256" key="4">
    <source>
        <dbReference type="ARBA" id="ARBA00022679"/>
    </source>
</evidence>
<sequence length="129" mass="13398">MLALLILSHSPDVAKGVRDICLQMTSGEVVIEAIGGTADGQLGIDAEKVFNSLQELTKKYEGVVIIGDIGSTILAAKNAINLLGVPKNVKIADAPLVEGAIVASVEASLGSSLDEVIKKAEEVKFLSKL</sequence>
<dbReference type="GO" id="GO:0016020">
    <property type="term" value="C:membrane"/>
    <property type="evidence" value="ECO:0007669"/>
    <property type="project" value="InterPro"/>
</dbReference>
<dbReference type="SUPFAM" id="SSF53062">
    <property type="entry name" value="PTS system fructose IIA component-like"/>
    <property type="match status" value="1"/>
</dbReference>
<dbReference type="Pfam" id="PF03610">
    <property type="entry name" value="EIIA-man"/>
    <property type="match status" value="1"/>
</dbReference>
<dbReference type="GO" id="GO:0047324">
    <property type="term" value="F:phosphoenolpyruvate-glycerone phosphotransferase activity"/>
    <property type="evidence" value="ECO:0007669"/>
    <property type="project" value="UniProtKB-EC"/>
</dbReference>
<evidence type="ECO:0000313" key="8">
    <source>
        <dbReference type="Proteomes" id="UP000053911"/>
    </source>
</evidence>
<dbReference type="Gene3D" id="3.40.50.510">
    <property type="entry name" value="Phosphotransferase system, mannose-type IIA component"/>
    <property type="match status" value="1"/>
</dbReference>